<name>A0A4R8Q847_9PEZI</name>
<feature type="signal peptide" evidence="6">
    <location>
        <begin position="1"/>
        <end position="24"/>
    </location>
</feature>
<evidence type="ECO:0000256" key="5">
    <source>
        <dbReference type="SAM" id="MobiDB-lite"/>
    </source>
</evidence>
<dbReference type="EMBL" id="QAPG01000049">
    <property type="protein sequence ID" value="TDZ34807.1"/>
    <property type="molecule type" value="Genomic_DNA"/>
</dbReference>
<dbReference type="Proteomes" id="UP000295083">
    <property type="component" value="Unassembled WGS sequence"/>
</dbReference>
<keyword evidence="4" id="KW-1015">Disulfide bond</keyword>
<reference evidence="7 8" key="1">
    <citation type="submission" date="2018-11" db="EMBL/GenBank/DDBJ databases">
        <title>Genome sequence and assembly of Colletotrichum spinosum.</title>
        <authorList>
            <person name="Gan P."/>
            <person name="Shirasu K."/>
        </authorList>
    </citation>
    <scope>NUCLEOTIDE SEQUENCE [LARGE SCALE GENOMIC DNA]</scope>
    <source>
        <strain evidence="7 8">CBS 515.97</strain>
    </source>
</reference>
<evidence type="ECO:0000256" key="2">
    <source>
        <dbReference type="ARBA" id="ARBA00022729"/>
    </source>
</evidence>
<dbReference type="Gene3D" id="3.90.210.10">
    <property type="entry name" value="Heat-Labile Enterotoxin, subunit A"/>
    <property type="match status" value="1"/>
</dbReference>
<gene>
    <name evidence="7" type="primary">ctxA-1</name>
    <name evidence="7" type="ORF">C8035_v010235</name>
</gene>
<accession>A0A4R8Q847</accession>
<feature type="region of interest" description="Disordered" evidence="5">
    <location>
        <begin position="188"/>
        <end position="209"/>
    </location>
</feature>
<keyword evidence="2 6" id="KW-0732">Signal</keyword>
<evidence type="ECO:0000256" key="1">
    <source>
        <dbReference type="ARBA" id="ARBA00022656"/>
    </source>
</evidence>
<comment type="caution">
    <text evidence="7">The sequence shown here is derived from an EMBL/GenBank/DDBJ whole genome shotgun (WGS) entry which is preliminary data.</text>
</comment>
<dbReference type="PRINTS" id="PR00771">
    <property type="entry name" value="ENTEROTOXINA"/>
</dbReference>
<keyword evidence="3" id="KW-0843">Virulence</keyword>
<evidence type="ECO:0000256" key="3">
    <source>
        <dbReference type="ARBA" id="ARBA00023026"/>
    </source>
</evidence>
<dbReference type="SUPFAM" id="SSF56399">
    <property type="entry name" value="ADP-ribosylation"/>
    <property type="match status" value="1"/>
</dbReference>
<evidence type="ECO:0000256" key="6">
    <source>
        <dbReference type="SAM" id="SignalP"/>
    </source>
</evidence>
<feature type="chain" id="PRO_5020283055" evidence="6">
    <location>
        <begin position="25"/>
        <end position="209"/>
    </location>
</feature>
<dbReference type="AlphaFoldDB" id="A0A4R8Q847"/>
<evidence type="ECO:0000313" key="8">
    <source>
        <dbReference type="Proteomes" id="UP000295083"/>
    </source>
</evidence>
<dbReference type="Pfam" id="PF01375">
    <property type="entry name" value="Enterotoxin_a"/>
    <property type="match status" value="1"/>
</dbReference>
<keyword evidence="8" id="KW-1185">Reference proteome</keyword>
<organism evidence="7 8">
    <name type="scientific">Colletotrichum spinosum</name>
    <dbReference type="NCBI Taxonomy" id="1347390"/>
    <lineage>
        <taxon>Eukaryota</taxon>
        <taxon>Fungi</taxon>
        <taxon>Dikarya</taxon>
        <taxon>Ascomycota</taxon>
        <taxon>Pezizomycotina</taxon>
        <taxon>Sordariomycetes</taxon>
        <taxon>Hypocreomycetidae</taxon>
        <taxon>Glomerellales</taxon>
        <taxon>Glomerellaceae</taxon>
        <taxon>Colletotrichum</taxon>
        <taxon>Colletotrichum orbiculare species complex</taxon>
    </lineage>
</organism>
<protein>
    <submittedName>
        <fullName evidence="7">Cholera enterotoxin subunit A</fullName>
    </submittedName>
</protein>
<evidence type="ECO:0000256" key="4">
    <source>
        <dbReference type="ARBA" id="ARBA00023157"/>
    </source>
</evidence>
<dbReference type="GO" id="GO:0090729">
    <property type="term" value="F:toxin activity"/>
    <property type="evidence" value="ECO:0007669"/>
    <property type="project" value="UniProtKB-KW"/>
</dbReference>
<dbReference type="InterPro" id="IPR001144">
    <property type="entry name" value="Enterotoxin_A"/>
</dbReference>
<sequence length="209" mass="23182">MLGQHPLALFFFLVASSRSLLCQGAPTGIVYVFRGDVRSPEEIRAAGGFLPKGQTTFDDHQGDRSLYNHAKGIGAKSTDEDAYVSTSASELVTTTFVYFEPIAYIYKIHVTPNMIDTVGTLGKYSFDEEAEFAALGGIKFGQIVSWKHWKSKKLGKKVRNIYYNKGKYGSAVAGGVRYNLAGFPPNHPAWDEEPRKSYRPSKRALDEKS</sequence>
<keyword evidence="1" id="KW-0800">Toxin</keyword>
<proteinExistence type="predicted"/>
<evidence type="ECO:0000313" key="7">
    <source>
        <dbReference type="EMBL" id="TDZ34807.1"/>
    </source>
</evidence>